<name>A0AAV3WNJ0_9CYAN</name>
<keyword evidence="3" id="KW-1185">Reference proteome</keyword>
<accession>A0AAV3WNJ0</accession>
<evidence type="ECO:0008006" key="4">
    <source>
        <dbReference type="Google" id="ProtNLM"/>
    </source>
</evidence>
<feature type="compositionally biased region" description="Basic residues" evidence="1">
    <location>
        <begin position="59"/>
        <end position="70"/>
    </location>
</feature>
<evidence type="ECO:0000256" key="1">
    <source>
        <dbReference type="SAM" id="MobiDB-lite"/>
    </source>
</evidence>
<evidence type="ECO:0000313" key="2">
    <source>
        <dbReference type="EMBL" id="GET43389.1"/>
    </source>
</evidence>
<evidence type="ECO:0000313" key="3">
    <source>
        <dbReference type="Proteomes" id="UP001050975"/>
    </source>
</evidence>
<gene>
    <name evidence="2" type="ORF">MiSe_82120</name>
</gene>
<protein>
    <recommendedName>
        <fullName evidence="4">CopG-like ribbon-helix-helix domain-containing protein</fullName>
    </recommendedName>
</protein>
<comment type="caution">
    <text evidence="2">The sequence shown here is derived from an EMBL/GenBank/DDBJ whole genome shotgun (WGS) entry which is preliminary data.</text>
</comment>
<sequence length="70" mass="8148">MPSSKPRITLYMDFDDMDCLEQWAKDEFLTVGQLTKVIVKRAIAEYGKQCETQTEPPHSRKTNKKGKQEE</sequence>
<dbReference type="EMBL" id="BLAY01000219">
    <property type="protein sequence ID" value="GET43389.1"/>
    <property type="molecule type" value="Genomic_DNA"/>
</dbReference>
<proteinExistence type="predicted"/>
<organism evidence="2 3">
    <name type="scientific">Microseira wollei NIES-4236</name>
    <dbReference type="NCBI Taxonomy" id="2530354"/>
    <lineage>
        <taxon>Bacteria</taxon>
        <taxon>Bacillati</taxon>
        <taxon>Cyanobacteriota</taxon>
        <taxon>Cyanophyceae</taxon>
        <taxon>Oscillatoriophycideae</taxon>
        <taxon>Aerosakkonematales</taxon>
        <taxon>Aerosakkonemataceae</taxon>
        <taxon>Microseira</taxon>
    </lineage>
</organism>
<dbReference type="RefSeq" id="WP_226592156.1">
    <property type="nucleotide sequence ID" value="NZ_BLAY01000219.1"/>
</dbReference>
<dbReference type="Proteomes" id="UP001050975">
    <property type="component" value="Unassembled WGS sequence"/>
</dbReference>
<dbReference type="AlphaFoldDB" id="A0AAV3WNJ0"/>
<feature type="region of interest" description="Disordered" evidence="1">
    <location>
        <begin position="47"/>
        <end position="70"/>
    </location>
</feature>
<reference evidence="2" key="1">
    <citation type="submission" date="2019-10" db="EMBL/GenBank/DDBJ databases">
        <title>Draft genome sequece of Microseira wollei NIES-4236.</title>
        <authorList>
            <person name="Yamaguchi H."/>
            <person name="Suzuki S."/>
            <person name="Kawachi M."/>
        </authorList>
    </citation>
    <scope>NUCLEOTIDE SEQUENCE</scope>
    <source>
        <strain evidence="2">NIES-4236</strain>
    </source>
</reference>